<keyword evidence="1" id="KW-0732">Signal</keyword>
<dbReference type="Proteomes" id="UP001620626">
    <property type="component" value="Unassembled WGS sequence"/>
</dbReference>
<dbReference type="EMBL" id="JBICBT010001296">
    <property type="protein sequence ID" value="KAL3074543.1"/>
    <property type="molecule type" value="Genomic_DNA"/>
</dbReference>
<dbReference type="Pfam" id="PF00651">
    <property type="entry name" value="BTB"/>
    <property type="match status" value="1"/>
</dbReference>
<gene>
    <name evidence="3" type="ORF">niasHT_034880</name>
</gene>
<evidence type="ECO:0000313" key="3">
    <source>
        <dbReference type="EMBL" id="KAL3074543.1"/>
    </source>
</evidence>
<dbReference type="PROSITE" id="PS50097">
    <property type="entry name" value="BTB"/>
    <property type="match status" value="1"/>
</dbReference>
<protein>
    <recommendedName>
        <fullName evidence="2">BTB domain-containing protein</fullName>
    </recommendedName>
</protein>
<dbReference type="InterPro" id="IPR011333">
    <property type="entry name" value="SKP1/BTB/POZ_sf"/>
</dbReference>
<comment type="caution">
    <text evidence="3">The sequence shown here is derived from an EMBL/GenBank/DDBJ whole genome shotgun (WGS) entry which is preliminary data.</text>
</comment>
<keyword evidence="4" id="KW-1185">Reference proteome</keyword>
<sequence length="334" mass="38648">MNYFSFLFVLAAIIVHFKKVCPNGNPTSGQLVLRLENFSQFAHGLISPEKLFKLKKIRGNVWHLSAKMKEENEKKYLFYGISVAVNLGLDFYCAAEVVLDVIVGEKKIRTRNFRHFFNNSQPSMIFNEQIEELLEICLYPRNDILIVKENELDHGTPVKINKLFLALNSPFFHKLFFANQDASSSSSNSLSYEPIVQLDPPSIPLHFEQMILILHLGDVFLNDKNIENLLRVANRFLVEEIEGRCAKFLLGSNSKMTNLGRFRIAFNYGLTNTKHLILNRMTRGDFSEGKNFMELFSEMEMLSEEAKDELMHRYHLLFPEAPKDGMRKKQKIVD</sequence>
<organism evidence="3 4">
    <name type="scientific">Heterodera trifolii</name>
    <dbReference type="NCBI Taxonomy" id="157864"/>
    <lineage>
        <taxon>Eukaryota</taxon>
        <taxon>Metazoa</taxon>
        <taxon>Ecdysozoa</taxon>
        <taxon>Nematoda</taxon>
        <taxon>Chromadorea</taxon>
        <taxon>Rhabditida</taxon>
        <taxon>Tylenchina</taxon>
        <taxon>Tylenchomorpha</taxon>
        <taxon>Tylenchoidea</taxon>
        <taxon>Heteroderidae</taxon>
        <taxon>Heteroderinae</taxon>
        <taxon>Heterodera</taxon>
    </lineage>
</organism>
<dbReference type="PANTHER" id="PTHR22744">
    <property type="entry name" value="HELIX LOOP HELIX PROTEIN 21-RELATED"/>
    <property type="match status" value="1"/>
</dbReference>
<dbReference type="PANTHER" id="PTHR22744:SF14">
    <property type="entry name" value="BTB DOMAIN-CONTAINING PROTEIN-RELATED"/>
    <property type="match status" value="1"/>
</dbReference>
<feature type="signal peptide" evidence="1">
    <location>
        <begin position="1"/>
        <end position="22"/>
    </location>
</feature>
<evidence type="ECO:0000256" key="1">
    <source>
        <dbReference type="SAM" id="SignalP"/>
    </source>
</evidence>
<reference evidence="3 4" key="1">
    <citation type="submission" date="2024-10" db="EMBL/GenBank/DDBJ databases">
        <authorList>
            <person name="Kim D."/>
        </authorList>
    </citation>
    <scope>NUCLEOTIDE SEQUENCE [LARGE SCALE GENOMIC DNA]</scope>
    <source>
        <strain evidence="3">BH-2024</strain>
    </source>
</reference>
<feature type="domain" description="BTB" evidence="2">
    <location>
        <begin position="142"/>
        <end position="223"/>
    </location>
</feature>
<evidence type="ECO:0000259" key="2">
    <source>
        <dbReference type="PROSITE" id="PS50097"/>
    </source>
</evidence>
<dbReference type="SMART" id="SM00225">
    <property type="entry name" value="BTB"/>
    <property type="match status" value="1"/>
</dbReference>
<dbReference type="InterPro" id="IPR000210">
    <property type="entry name" value="BTB/POZ_dom"/>
</dbReference>
<proteinExistence type="predicted"/>
<feature type="chain" id="PRO_5044746913" description="BTB domain-containing protein" evidence="1">
    <location>
        <begin position="23"/>
        <end position="334"/>
    </location>
</feature>
<dbReference type="AlphaFoldDB" id="A0ABD2IEF5"/>
<dbReference type="SUPFAM" id="SSF54695">
    <property type="entry name" value="POZ domain"/>
    <property type="match status" value="1"/>
</dbReference>
<name>A0ABD2IEF5_9BILA</name>
<dbReference type="Gene3D" id="3.30.710.10">
    <property type="entry name" value="Potassium Channel Kv1.1, Chain A"/>
    <property type="match status" value="1"/>
</dbReference>
<accession>A0ABD2IEF5</accession>
<evidence type="ECO:0000313" key="4">
    <source>
        <dbReference type="Proteomes" id="UP001620626"/>
    </source>
</evidence>